<dbReference type="Proteomes" id="UP000507222">
    <property type="component" value="Unassembled WGS sequence"/>
</dbReference>
<name>A0A6J5U5G4_PRUAR</name>
<sequence length="130" mass="14996">MDEERVGWVDSPTFYDHHIRTIKTQFDVLEMGRTYSGWFVKYHVDLVHDPPIPIPDLLQWEKRTVLLFLVPDLNENGGGGEECSSLLLHTPGKVISYNLKNKTFQSFELTSNPDSMTVWGGECRYMETCV</sequence>
<dbReference type="OrthoDB" id="605328at2759"/>
<protein>
    <submittedName>
        <fullName evidence="1">Uncharacterized protein</fullName>
    </submittedName>
</protein>
<reference evidence="4" key="1">
    <citation type="journal article" date="2020" name="Genome Biol.">
        <title>Gamete binning: chromosome-level and haplotype-resolved genome assembly enabled by high-throughput single-cell sequencing of gamete genomes.</title>
        <authorList>
            <person name="Campoy J.A."/>
            <person name="Sun H."/>
            <person name="Goel M."/>
            <person name="Jiao W.-B."/>
            <person name="Folz-Donahue K."/>
            <person name="Wang N."/>
            <person name="Rubio M."/>
            <person name="Liu C."/>
            <person name="Kukat C."/>
            <person name="Ruiz D."/>
            <person name="Huettel B."/>
            <person name="Schneeberger K."/>
        </authorList>
    </citation>
    <scope>NUCLEOTIDE SEQUENCE [LARGE SCALE GENOMIC DNA]</scope>
    <source>
        <strain evidence="4">cv. Rojo Pasion</strain>
    </source>
</reference>
<organism evidence="1 3">
    <name type="scientific">Prunus armeniaca</name>
    <name type="common">Apricot</name>
    <name type="synonym">Armeniaca vulgaris</name>
    <dbReference type="NCBI Taxonomy" id="36596"/>
    <lineage>
        <taxon>Eukaryota</taxon>
        <taxon>Viridiplantae</taxon>
        <taxon>Streptophyta</taxon>
        <taxon>Embryophyta</taxon>
        <taxon>Tracheophyta</taxon>
        <taxon>Spermatophyta</taxon>
        <taxon>Magnoliopsida</taxon>
        <taxon>eudicotyledons</taxon>
        <taxon>Gunneridae</taxon>
        <taxon>Pentapetalae</taxon>
        <taxon>rosids</taxon>
        <taxon>fabids</taxon>
        <taxon>Rosales</taxon>
        <taxon>Rosaceae</taxon>
        <taxon>Amygdaloideae</taxon>
        <taxon>Amygdaleae</taxon>
        <taxon>Prunus</taxon>
    </lineage>
</organism>
<evidence type="ECO:0000313" key="4">
    <source>
        <dbReference type="Proteomes" id="UP000507245"/>
    </source>
</evidence>
<evidence type="ECO:0000313" key="1">
    <source>
        <dbReference type="EMBL" id="CAB4269748.1"/>
    </source>
</evidence>
<evidence type="ECO:0000313" key="3">
    <source>
        <dbReference type="Proteomes" id="UP000507222"/>
    </source>
</evidence>
<accession>A0A6J5U5G4</accession>
<dbReference type="EMBL" id="CAEKKB010000002">
    <property type="protein sequence ID" value="CAB4300137.1"/>
    <property type="molecule type" value="Genomic_DNA"/>
</dbReference>
<gene>
    <name evidence="1" type="ORF">CURHAP_LOCUS15535</name>
    <name evidence="2" type="ORF">ORAREDHAP_LOCUS15081</name>
</gene>
<keyword evidence="4" id="KW-1185">Reference proteome</keyword>
<dbReference type="Proteomes" id="UP000507245">
    <property type="component" value="Unassembled WGS sequence"/>
</dbReference>
<dbReference type="EMBL" id="CAEKDK010000002">
    <property type="protein sequence ID" value="CAB4269748.1"/>
    <property type="molecule type" value="Genomic_DNA"/>
</dbReference>
<proteinExistence type="predicted"/>
<reference evidence="1 3" key="2">
    <citation type="submission" date="2020-05" db="EMBL/GenBank/DDBJ databases">
        <authorList>
            <person name="Campoy J."/>
            <person name="Schneeberger K."/>
            <person name="Spophaly S."/>
        </authorList>
    </citation>
    <scope>NUCLEOTIDE SEQUENCE [LARGE SCALE GENOMIC DNA]</scope>
    <source>
        <strain evidence="1">PruArmRojPasFocal</strain>
    </source>
</reference>
<evidence type="ECO:0000313" key="2">
    <source>
        <dbReference type="EMBL" id="CAB4300137.1"/>
    </source>
</evidence>
<dbReference type="AlphaFoldDB" id="A0A6J5U5G4"/>